<feature type="region of interest" description="Disordered" evidence="1">
    <location>
        <begin position="137"/>
        <end position="159"/>
    </location>
</feature>
<protein>
    <submittedName>
        <fullName evidence="2">Uncharacterized protein</fullName>
    </submittedName>
</protein>
<evidence type="ECO:0000313" key="2">
    <source>
        <dbReference type="EMBL" id="KAL0104163.1"/>
    </source>
</evidence>
<evidence type="ECO:0000313" key="3">
    <source>
        <dbReference type="Proteomes" id="UP001430953"/>
    </source>
</evidence>
<evidence type="ECO:0000256" key="1">
    <source>
        <dbReference type="SAM" id="MobiDB-lite"/>
    </source>
</evidence>
<organism evidence="2 3">
    <name type="scientific">Cardiocondyla obscurior</name>
    <dbReference type="NCBI Taxonomy" id="286306"/>
    <lineage>
        <taxon>Eukaryota</taxon>
        <taxon>Metazoa</taxon>
        <taxon>Ecdysozoa</taxon>
        <taxon>Arthropoda</taxon>
        <taxon>Hexapoda</taxon>
        <taxon>Insecta</taxon>
        <taxon>Pterygota</taxon>
        <taxon>Neoptera</taxon>
        <taxon>Endopterygota</taxon>
        <taxon>Hymenoptera</taxon>
        <taxon>Apocrita</taxon>
        <taxon>Aculeata</taxon>
        <taxon>Formicoidea</taxon>
        <taxon>Formicidae</taxon>
        <taxon>Myrmicinae</taxon>
        <taxon>Cardiocondyla</taxon>
    </lineage>
</organism>
<comment type="caution">
    <text evidence="2">The sequence shown here is derived from an EMBL/GenBank/DDBJ whole genome shotgun (WGS) entry which is preliminary data.</text>
</comment>
<dbReference type="EMBL" id="JADYXP020000020">
    <property type="protein sequence ID" value="KAL0104163.1"/>
    <property type="molecule type" value="Genomic_DNA"/>
</dbReference>
<reference evidence="2 3" key="1">
    <citation type="submission" date="2023-03" db="EMBL/GenBank/DDBJ databases">
        <title>High recombination rates correlate with genetic variation in Cardiocondyla obscurior ants.</title>
        <authorList>
            <person name="Errbii M."/>
        </authorList>
    </citation>
    <scope>NUCLEOTIDE SEQUENCE [LARGE SCALE GENOMIC DNA]</scope>
    <source>
        <strain evidence="2">Alpha-2009</strain>
        <tissue evidence="2">Whole body</tissue>
    </source>
</reference>
<proteinExistence type="predicted"/>
<gene>
    <name evidence="2" type="ORF">PUN28_017101</name>
</gene>
<sequence>MPYHGIISSRRMNLFPQKSQRAASSRKGEKRGITRAFQSTALRGRVEEDGGERCIQLRPIIIFPASRNPARCSRIPSLFDFRAADGHRRSEAGNLSCHKEISYIGRCLESLFRALPVDIRELHLQPVALCLSLRPRPPPSRRSLPPPPSLPYSANGVHV</sequence>
<accession>A0AAW2ELL9</accession>
<feature type="compositionally biased region" description="Pro residues" evidence="1">
    <location>
        <begin position="137"/>
        <end position="150"/>
    </location>
</feature>
<dbReference type="Proteomes" id="UP001430953">
    <property type="component" value="Unassembled WGS sequence"/>
</dbReference>
<dbReference type="AlphaFoldDB" id="A0AAW2ELL9"/>
<name>A0AAW2ELL9_9HYME</name>
<keyword evidence="3" id="KW-1185">Reference proteome</keyword>